<evidence type="ECO:0000259" key="2">
    <source>
        <dbReference type="PROSITE" id="PS50110"/>
    </source>
</evidence>
<keyword evidence="5" id="KW-0378">Hydrolase</keyword>
<evidence type="ECO:0000259" key="3">
    <source>
        <dbReference type="PROSITE" id="PS50112"/>
    </source>
</evidence>
<dbReference type="InterPro" id="IPR035965">
    <property type="entry name" value="PAS-like_dom_sf"/>
</dbReference>
<dbReference type="InterPro" id="IPR001789">
    <property type="entry name" value="Sig_transdc_resp-reg_receiver"/>
</dbReference>
<dbReference type="InterPro" id="IPR011006">
    <property type="entry name" value="CheY-like_superfamily"/>
</dbReference>
<sequence length="472" mass="52802">MGSIRKAAGRINAKMGQVAAVVRDKIHMEFRPDYFAIKEVSCLKQKNILLVEDSRLSSKIISNFLIENGYNVEIVDTGEAAVKKACGSSLADLIIMDIELAGCMNGIDAARKILERIDIPIVFLTGNASKEIFQELATVQAYGFVLKGTNEFSLLSTIEMALTLHHEKKQTKIFNNEIAKAHEELEASRKEYLELAENAPVGILKCDNSGNVIFVNQSALEILGSPSAEETKKINIFEIPALVHCGLSEQLKKCLVNNVHGIYEMNYQSKWGKKAYIRLHIKPLTDCCNSNGAQLIIDDITEQKLLEEKLRILSSTDPLTSVYNRRYFIEKLEEEFHRVQKQGWGTFSVALLDIDHFKSINDCFGHHAGDVVLIKLTEIINNQIRKVDCLARWGGEEFILLFPGTKLAEAKLLIEELRNSISRMDTLVASKITVSIGVAEYCANETVDSIIQRADNLMYEAKNAGRNCVRSC</sequence>
<dbReference type="SMART" id="SM00091">
    <property type="entry name" value="PAS"/>
    <property type="match status" value="1"/>
</dbReference>
<dbReference type="Gene3D" id="3.30.450.20">
    <property type="entry name" value="PAS domain"/>
    <property type="match status" value="1"/>
</dbReference>
<dbReference type="AlphaFoldDB" id="A0A644Y0Y5"/>
<dbReference type="SUPFAM" id="SSF55073">
    <property type="entry name" value="Nucleotide cyclase"/>
    <property type="match status" value="1"/>
</dbReference>
<dbReference type="GO" id="GO:0052621">
    <property type="term" value="F:diguanylate cyclase activity"/>
    <property type="evidence" value="ECO:0007669"/>
    <property type="project" value="TreeGrafter"/>
</dbReference>
<feature type="domain" description="Response regulatory" evidence="2">
    <location>
        <begin position="47"/>
        <end position="162"/>
    </location>
</feature>
<keyword evidence="1" id="KW-0175">Coiled coil</keyword>
<dbReference type="Pfam" id="PF00072">
    <property type="entry name" value="Response_reg"/>
    <property type="match status" value="1"/>
</dbReference>
<dbReference type="PANTHER" id="PTHR45138">
    <property type="entry name" value="REGULATORY COMPONENTS OF SENSORY TRANSDUCTION SYSTEM"/>
    <property type="match status" value="1"/>
</dbReference>
<dbReference type="FunFam" id="3.30.70.270:FF:000001">
    <property type="entry name" value="Diguanylate cyclase domain protein"/>
    <property type="match status" value="1"/>
</dbReference>
<dbReference type="PROSITE" id="PS50112">
    <property type="entry name" value="PAS"/>
    <property type="match status" value="1"/>
</dbReference>
<dbReference type="SMART" id="SM00267">
    <property type="entry name" value="GGDEF"/>
    <property type="match status" value="1"/>
</dbReference>
<dbReference type="InterPro" id="IPR050469">
    <property type="entry name" value="Diguanylate_Cyclase"/>
</dbReference>
<dbReference type="PANTHER" id="PTHR45138:SF9">
    <property type="entry name" value="DIGUANYLATE CYCLASE DGCM-RELATED"/>
    <property type="match status" value="1"/>
</dbReference>
<reference evidence="5" key="1">
    <citation type="submission" date="2019-08" db="EMBL/GenBank/DDBJ databases">
        <authorList>
            <person name="Kucharzyk K."/>
            <person name="Murdoch R.W."/>
            <person name="Higgins S."/>
            <person name="Loffler F."/>
        </authorList>
    </citation>
    <scope>NUCLEOTIDE SEQUENCE</scope>
</reference>
<dbReference type="CDD" id="cd00130">
    <property type="entry name" value="PAS"/>
    <property type="match status" value="1"/>
</dbReference>
<dbReference type="Pfam" id="PF00990">
    <property type="entry name" value="GGDEF"/>
    <property type="match status" value="1"/>
</dbReference>
<dbReference type="InterPro" id="IPR029787">
    <property type="entry name" value="Nucleotide_cyclase"/>
</dbReference>
<proteinExistence type="predicted"/>
<feature type="coiled-coil region" evidence="1">
    <location>
        <begin position="171"/>
        <end position="198"/>
    </location>
</feature>
<dbReference type="PROSITE" id="PS50887">
    <property type="entry name" value="GGDEF"/>
    <property type="match status" value="1"/>
</dbReference>
<feature type="domain" description="PAS" evidence="3">
    <location>
        <begin position="188"/>
        <end position="239"/>
    </location>
</feature>
<dbReference type="InterPro" id="IPR043128">
    <property type="entry name" value="Rev_trsase/Diguanyl_cyclase"/>
</dbReference>
<dbReference type="Gene3D" id="3.30.70.270">
    <property type="match status" value="1"/>
</dbReference>
<dbReference type="SUPFAM" id="SSF55785">
    <property type="entry name" value="PYP-like sensor domain (PAS domain)"/>
    <property type="match status" value="1"/>
</dbReference>
<feature type="domain" description="GGDEF" evidence="4">
    <location>
        <begin position="345"/>
        <end position="472"/>
    </location>
</feature>
<gene>
    <name evidence="5" type="primary">cheB_34</name>
    <name evidence="5" type="ORF">SDC9_66321</name>
</gene>
<organism evidence="5">
    <name type="scientific">bioreactor metagenome</name>
    <dbReference type="NCBI Taxonomy" id="1076179"/>
    <lineage>
        <taxon>unclassified sequences</taxon>
        <taxon>metagenomes</taxon>
        <taxon>ecological metagenomes</taxon>
    </lineage>
</organism>
<evidence type="ECO:0000313" key="5">
    <source>
        <dbReference type="EMBL" id="MPM19894.1"/>
    </source>
</evidence>
<dbReference type="GO" id="GO:0008984">
    <property type="term" value="F:protein-glutamate methylesterase activity"/>
    <property type="evidence" value="ECO:0007669"/>
    <property type="project" value="UniProtKB-EC"/>
</dbReference>
<dbReference type="InterPro" id="IPR000160">
    <property type="entry name" value="GGDEF_dom"/>
</dbReference>
<dbReference type="NCBIfam" id="TIGR00229">
    <property type="entry name" value="sensory_box"/>
    <property type="match status" value="1"/>
</dbReference>
<comment type="caution">
    <text evidence="5">The sequence shown here is derived from an EMBL/GenBank/DDBJ whole genome shotgun (WGS) entry which is preliminary data.</text>
</comment>
<name>A0A644Y0Y5_9ZZZZ</name>
<dbReference type="InterPro" id="IPR000014">
    <property type="entry name" value="PAS"/>
</dbReference>
<protein>
    <submittedName>
        <fullName evidence="5">Chemotaxis response regulator protein-glutamate methylesterase</fullName>
        <ecNumber evidence="5">3.1.1.61</ecNumber>
    </submittedName>
</protein>
<dbReference type="Gene3D" id="3.40.50.2300">
    <property type="match status" value="1"/>
</dbReference>
<evidence type="ECO:0000256" key="1">
    <source>
        <dbReference type="SAM" id="Coils"/>
    </source>
</evidence>
<dbReference type="SUPFAM" id="SSF52172">
    <property type="entry name" value="CheY-like"/>
    <property type="match status" value="1"/>
</dbReference>
<dbReference type="GO" id="GO:0000160">
    <property type="term" value="P:phosphorelay signal transduction system"/>
    <property type="evidence" value="ECO:0007669"/>
    <property type="project" value="InterPro"/>
</dbReference>
<dbReference type="EMBL" id="VSSQ01003265">
    <property type="protein sequence ID" value="MPM19894.1"/>
    <property type="molecule type" value="Genomic_DNA"/>
</dbReference>
<dbReference type="SMART" id="SM00448">
    <property type="entry name" value="REC"/>
    <property type="match status" value="1"/>
</dbReference>
<dbReference type="NCBIfam" id="TIGR00254">
    <property type="entry name" value="GGDEF"/>
    <property type="match status" value="1"/>
</dbReference>
<evidence type="ECO:0000259" key="4">
    <source>
        <dbReference type="PROSITE" id="PS50887"/>
    </source>
</evidence>
<dbReference type="Pfam" id="PF13426">
    <property type="entry name" value="PAS_9"/>
    <property type="match status" value="1"/>
</dbReference>
<dbReference type="CDD" id="cd01949">
    <property type="entry name" value="GGDEF"/>
    <property type="match status" value="1"/>
</dbReference>
<dbReference type="PROSITE" id="PS50110">
    <property type="entry name" value="RESPONSE_REGULATORY"/>
    <property type="match status" value="1"/>
</dbReference>
<accession>A0A644Y0Y5</accession>
<dbReference type="EC" id="3.1.1.61" evidence="5"/>